<feature type="region of interest" description="Disordered" evidence="3">
    <location>
        <begin position="24"/>
        <end position="136"/>
    </location>
</feature>
<feature type="compositionally biased region" description="Basic residues" evidence="3">
    <location>
        <begin position="118"/>
        <end position="134"/>
    </location>
</feature>
<evidence type="ECO:0000313" key="6">
    <source>
        <dbReference type="Proteomes" id="UP001240236"/>
    </source>
</evidence>
<feature type="compositionally biased region" description="Basic and acidic residues" evidence="3">
    <location>
        <begin position="71"/>
        <end position="90"/>
    </location>
</feature>
<keyword evidence="6" id="KW-1185">Reference proteome</keyword>
<feature type="compositionally biased region" description="Basic and acidic residues" evidence="3">
    <location>
        <begin position="29"/>
        <end position="40"/>
    </location>
</feature>
<evidence type="ECO:0000256" key="2">
    <source>
        <dbReference type="ARBA" id="ARBA00022723"/>
    </source>
</evidence>
<comment type="caution">
    <text evidence="5">The sequence shown here is derived from an EMBL/GenBank/DDBJ whole genome shotgun (WGS) entry which is preliminary data.</text>
</comment>
<reference evidence="5 6" key="1">
    <citation type="submission" date="2023-07" db="EMBL/GenBank/DDBJ databases">
        <title>Sequencing the genomes of 1000 actinobacteria strains.</title>
        <authorList>
            <person name="Klenk H.-P."/>
        </authorList>
    </citation>
    <scope>NUCLEOTIDE SEQUENCE [LARGE SCALE GENOMIC DNA]</scope>
    <source>
        <strain evidence="5 6">DSM 44709</strain>
    </source>
</reference>
<dbReference type="AlphaFoldDB" id="A0AAE4AYM5"/>
<feature type="region of interest" description="Disordered" evidence="3">
    <location>
        <begin position="202"/>
        <end position="230"/>
    </location>
</feature>
<dbReference type="InterPro" id="IPR027806">
    <property type="entry name" value="HARBI1_dom"/>
</dbReference>
<feature type="domain" description="DDE Tnp4" evidence="4">
    <location>
        <begin position="132"/>
        <end position="187"/>
    </location>
</feature>
<dbReference type="EMBL" id="JAUSUZ010000001">
    <property type="protein sequence ID" value="MDQ0365193.1"/>
    <property type="molecule type" value="Genomic_DNA"/>
</dbReference>
<dbReference type="Proteomes" id="UP001240236">
    <property type="component" value="Unassembled WGS sequence"/>
</dbReference>
<feature type="compositionally biased region" description="Basic residues" evidence="3">
    <location>
        <begin position="248"/>
        <end position="264"/>
    </location>
</feature>
<name>A0AAE4AYM5_9ACTN</name>
<evidence type="ECO:0000313" key="5">
    <source>
        <dbReference type="EMBL" id="MDQ0365193.1"/>
    </source>
</evidence>
<evidence type="ECO:0000259" key="4">
    <source>
        <dbReference type="Pfam" id="PF13359"/>
    </source>
</evidence>
<dbReference type="Pfam" id="PF13359">
    <property type="entry name" value="DDE_Tnp_4"/>
    <property type="match status" value="1"/>
</dbReference>
<comment type="cofactor">
    <cofactor evidence="1">
        <name>a divalent metal cation</name>
        <dbReference type="ChEBI" id="CHEBI:60240"/>
    </cofactor>
</comment>
<proteinExistence type="predicted"/>
<keyword evidence="2" id="KW-0479">Metal-binding</keyword>
<feature type="region of interest" description="Disordered" evidence="3">
    <location>
        <begin position="244"/>
        <end position="265"/>
    </location>
</feature>
<evidence type="ECO:0000256" key="3">
    <source>
        <dbReference type="SAM" id="MobiDB-lite"/>
    </source>
</evidence>
<protein>
    <recommendedName>
        <fullName evidence="4">DDE Tnp4 domain-containing protein</fullName>
    </recommendedName>
</protein>
<sequence>MPPRWCTGTAIRGLGHGVECHTRGPAAARGDRDVPGRPDGRQTCAAGHPGRGQGFDLPWAGDPGVGLVLRQHHDESAGPGRRDQQHDRLRLPPRGHRRARRPLSEPARCTARGESRRPRLRHHRRHPDRHRPLQHPRTTEGVDLWWSGKHHTRGGNIQVIGVPDGWPIWTSDVRPGREHDTTAARTETEILPALGYESLGRHGRGRVQENQNGRRKRRSGCRGATEQAEGPVRDAAVYGRITAASPAARRHGSRTRPRPRPARTAHRDLEVAEAEHRIRTSFERDHVFVPPATPPRGAYKKFLAKGSRQGLPHHDQEARRGRHRPPVLGLVLQISRSRRPRAAGRRRLACLDLVSCSTTRRPLRPAASASRR</sequence>
<evidence type="ECO:0000256" key="1">
    <source>
        <dbReference type="ARBA" id="ARBA00001968"/>
    </source>
</evidence>
<accession>A0AAE4AYM5</accession>
<dbReference type="GO" id="GO:0046872">
    <property type="term" value="F:metal ion binding"/>
    <property type="evidence" value="ECO:0007669"/>
    <property type="project" value="UniProtKB-KW"/>
</dbReference>
<gene>
    <name evidence="5" type="ORF">J2S42_001862</name>
</gene>
<organism evidence="5 6">
    <name type="scientific">Catenuloplanes indicus</name>
    <dbReference type="NCBI Taxonomy" id="137267"/>
    <lineage>
        <taxon>Bacteria</taxon>
        <taxon>Bacillati</taxon>
        <taxon>Actinomycetota</taxon>
        <taxon>Actinomycetes</taxon>
        <taxon>Micromonosporales</taxon>
        <taxon>Micromonosporaceae</taxon>
        <taxon>Catenuloplanes</taxon>
    </lineage>
</organism>
<feature type="compositionally biased region" description="Basic residues" evidence="3">
    <location>
        <begin position="91"/>
        <end position="101"/>
    </location>
</feature>